<keyword evidence="6" id="KW-0460">Magnesium</keyword>
<evidence type="ECO:0000256" key="6">
    <source>
        <dbReference type="ARBA" id="ARBA00022842"/>
    </source>
</evidence>
<evidence type="ECO:0000256" key="7">
    <source>
        <dbReference type="ARBA" id="ARBA00038093"/>
    </source>
</evidence>
<name>A0ABU8W1Y2_9BURK</name>
<evidence type="ECO:0000313" key="10">
    <source>
        <dbReference type="Proteomes" id="UP001363010"/>
    </source>
</evidence>
<evidence type="ECO:0000256" key="2">
    <source>
        <dbReference type="ARBA" id="ARBA00022649"/>
    </source>
</evidence>
<dbReference type="Pfam" id="PF01850">
    <property type="entry name" value="PIN"/>
    <property type="match status" value="1"/>
</dbReference>
<evidence type="ECO:0000256" key="4">
    <source>
        <dbReference type="ARBA" id="ARBA00022723"/>
    </source>
</evidence>
<protein>
    <submittedName>
        <fullName evidence="9">Type II toxin-antitoxin system VapC family toxin</fullName>
    </submittedName>
</protein>
<dbReference type="Proteomes" id="UP001363010">
    <property type="component" value="Unassembled WGS sequence"/>
</dbReference>
<gene>
    <name evidence="9" type="ORF">WKW80_15985</name>
</gene>
<evidence type="ECO:0000259" key="8">
    <source>
        <dbReference type="Pfam" id="PF01850"/>
    </source>
</evidence>
<proteinExistence type="inferred from homology"/>
<sequence>MACARGNVLSELRPRKPNASSGVRAWAASVPESEFFLSAVTVLEHQKCILQLERKTPPAGAALRTWFDAVRRAFEGRILPFIADAAMRCARMHIPDPKSYRDSMIAATALEHGFTVVTRNVGDFAGTGVTLLNPWD</sequence>
<evidence type="ECO:0000256" key="5">
    <source>
        <dbReference type="ARBA" id="ARBA00022801"/>
    </source>
</evidence>
<dbReference type="InterPro" id="IPR002716">
    <property type="entry name" value="PIN_dom"/>
</dbReference>
<dbReference type="SUPFAM" id="SSF88723">
    <property type="entry name" value="PIN domain-like"/>
    <property type="match status" value="1"/>
</dbReference>
<evidence type="ECO:0000313" key="9">
    <source>
        <dbReference type="EMBL" id="MEJ8823519.1"/>
    </source>
</evidence>
<dbReference type="EMBL" id="JBBKZV010000008">
    <property type="protein sequence ID" value="MEJ8823519.1"/>
    <property type="molecule type" value="Genomic_DNA"/>
</dbReference>
<feature type="domain" description="PIN" evidence="8">
    <location>
        <begin position="7"/>
        <end position="120"/>
    </location>
</feature>
<dbReference type="PANTHER" id="PTHR33653:SF1">
    <property type="entry name" value="RIBONUCLEASE VAPC2"/>
    <property type="match status" value="1"/>
</dbReference>
<keyword evidence="2" id="KW-1277">Toxin-antitoxin system</keyword>
<keyword evidence="3" id="KW-0540">Nuclease</keyword>
<dbReference type="RefSeq" id="WP_340364607.1">
    <property type="nucleotide sequence ID" value="NZ_JBBKZV010000008.1"/>
</dbReference>
<comment type="caution">
    <text evidence="9">The sequence shown here is derived from an EMBL/GenBank/DDBJ whole genome shotgun (WGS) entry which is preliminary data.</text>
</comment>
<evidence type="ECO:0000256" key="3">
    <source>
        <dbReference type="ARBA" id="ARBA00022722"/>
    </source>
</evidence>
<keyword evidence="10" id="KW-1185">Reference proteome</keyword>
<dbReference type="PANTHER" id="PTHR33653">
    <property type="entry name" value="RIBONUCLEASE VAPC2"/>
    <property type="match status" value="1"/>
</dbReference>
<keyword evidence="5" id="KW-0378">Hydrolase</keyword>
<comment type="cofactor">
    <cofactor evidence="1">
        <name>Mg(2+)</name>
        <dbReference type="ChEBI" id="CHEBI:18420"/>
    </cofactor>
</comment>
<organism evidence="9 10">
    <name type="scientific">Variovorax humicola</name>
    <dbReference type="NCBI Taxonomy" id="1769758"/>
    <lineage>
        <taxon>Bacteria</taxon>
        <taxon>Pseudomonadati</taxon>
        <taxon>Pseudomonadota</taxon>
        <taxon>Betaproteobacteria</taxon>
        <taxon>Burkholderiales</taxon>
        <taxon>Comamonadaceae</taxon>
        <taxon>Variovorax</taxon>
    </lineage>
</organism>
<dbReference type="InterPro" id="IPR050556">
    <property type="entry name" value="Type_II_TA_system_RNase"/>
</dbReference>
<dbReference type="Gene3D" id="3.40.50.1010">
    <property type="entry name" value="5'-nuclease"/>
    <property type="match status" value="1"/>
</dbReference>
<dbReference type="CDD" id="cd18746">
    <property type="entry name" value="PIN_VapC4-5_FitB-like"/>
    <property type="match status" value="1"/>
</dbReference>
<dbReference type="InterPro" id="IPR029060">
    <property type="entry name" value="PIN-like_dom_sf"/>
</dbReference>
<evidence type="ECO:0000256" key="1">
    <source>
        <dbReference type="ARBA" id="ARBA00001946"/>
    </source>
</evidence>
<accession>A0ABU8W1Y2</accession>
<keyword evidence="4" id="KW-0479">Metal-binding</keyword>
<reference evidence="9 10" key="1">
    <citation type="submission" date="2024-03" db="EMBL/GenBank/DDBJ databases">
        <title>Novel species of the genus Variovorax.</title>
        <authorList>
            <person name="Liu Q."/>
            <person name="Xin Y.-H."/>
        </authorList>
    </citation>
    <scope>NUCLEOTIDE SEQUENCE [LARGE SCALE GENOMIC DNA]</scope>
    <source>
        <strain evidence="9 10">KACC 18501</strain>
    </source>
</reference>
<comment type="similarity">
    <text evidence="7">Belongs to the PINc/VapC protein family.</text>
</comment>